<dbReference type="EMBL" id="DPBP01000031">
    <property type="protein sequence ID" value="HCE17834.1"/>
    <property type="molecule type" value="Genomic_DNA"/>
</dbReference>
<dbReference type="RefSeq" id="WP_062196251.1">
    <property type="nucleotide sequence ID" value="NZ_DF967966.1"/>
</dbReference>
<dbReference type="Pfam" id="PF02223">
    <property type="entry name" value="Thymidylate_kin"/>
    <property type="match status" value="1"/>
</dbReference>
<dbReference type="AlphaFoldDB" id="A0A3D1JHA8"/>
<gene>
    <name evidence="7" type="primary">tmk</name>
    <name evidence="9" type="ORF">ATHL_03469</name>
    <name evidence="10" type="ORF">DEQ80_08240</name>
</gene>
<dbReference type="GO" id="GO:0006233">
    <property type="term" value="P:dTDP biosynthetic process"/>
    <property type="evidence" value="ECO:0007669"/>
    <property type="project" value="InterPro"/>
</dbReference>
<evidence type="ECO:0000256" key="2">
    <source>
        <dbReference type="ARBA" id="ARBA00022679"/>
    </source>
</evidence>
<evidence type="ECO:0000313" key="11">
    <source>
        <dbReference type="Proteomes" id="UP000253922"/>
    </source>
</evidence>
<comment type="catalytic activity">
    <reaction evidence="7">
        <text>dTMP + ATP = dTDP + ADP</text>
        <dbReference type="Rhea" id="RHEA:13517"/>
        <dbReference type="ChEBI" id="CHEBI:30616"/>
        <dbReference type="ChEBI" id="CHEBI:58369"/>
        <dbReference type="ChEBI" id="CHEBI:63528"/>
        <dbReference type="ChEBI" id="CHEBI:456216"/>
        <dbReference type="EC" id="2.7.4.9"/>
    </reaction>
</comment>
<sequence>MTAVSFYGAGFPYRNIDSLPGCLIVLEGTDGVGRSTQMALLRRWLEDEGFAVSDTGLRRSTLTQPGLDAAKSGHTLGRLTMSLFYATDFADRLENSIIPALKAGFYVLSDRYFYSIVARDTVRGGDPDWGRKVYGFALKPDIVFYLRANLDTLITRMANGRGFNYWESGMDMRFADNLFDSFCVYQSQLIEEFDRMAEEYGFVTIDANRPVQDVFHDLCAHIRQLVKPA</sequence>
<dbReference type="Proteomes" id="UP000253922">
    <property type="component" value="Unassembled WGS sequence"/>
</dbReference>
<organism evidence="10 12">
    <name type="scientific">Anaerolinea thermolimosa</name>
    <dbReference type="NCBI Taxonomy" id="229919"/>
    <lineage>
        <taxon>Bacteria</taxon>
        <taxon>Bacillati</taxon>
        <taxon>Chloroflexota</taxon>
        <taxon>Anaerolineae</taxon>
        <taxon>Anaerolineales</taxon>
        <taxon>Anaerolineaceae</taxon>
        <taxon>Anaerolinea</taxon>
    </lineage>
</organism>
<dbReference type="Proteomes" id="UP000264141">
    <property type="component" value="Unassembled WGS sequence"/>
</dbReference>
<evidence type="ECO:0000256" key="4">
    <source>
        <dbReference type="ARBA" id="ARBA00022741"/>
    </source>
</evidence>
<evidence type="ECO:0000256" key="7">
    <source>
        <dbReference type="HAMAP-Rule" id="MF_00165"/>
    </source>
</evidence>
<keyword evidence="3 7" id="KW-0545">Nucleotide biosynthesis</keyword>
<accession>A0A3D1JHA8</accession>
<comment type="function">
    <text evidence="7">Phosphorylation of dTMP to form dTDP in both de novo and salvage pathways of dTTP synthesis.</text>
</comment>
<evidence type="ECO:0000256" key="5">
    <source>
        <dbReference type="ARBA" id="ARBA00022777"/>
    </source>
</evidence>
<dbReference type="OrthoDB" id="9774907at2"/>
<keyword evidence="6 7" id="KW-0067">ATP-binding</keyword>
<evidence type="ECO:0000256" key="6">
    <source>
        <dbReference type="ARBA" id="ARBA00022840"/>
    </source>
</evidence>
<dbReference type="CDD" id="cd01672">
    <property type="entry name" value="TMPK"/>
    <property type="match status" value="1"/>
</dbReference>
<dbReference type="EC" id="2.7.4.9" evidence="7"/>
<evidence type="ECO:0000313" key="12">
    <source>
        <dbReference type="Proteomes" id="UP000264141"/>
    </source>
</evidence>
<reference evidence="9" key="1">
    <citation type="journal article" date="2015" name="Genome Announc.">
        <title>Draft Genome Sequences of Anaerolinea thermolimosa IMO-1, Bellilinea caldifistulae GOMI-1, Leptolinea tardivitalis YMTK-2, Levilinea saccharolytica KIBI-1, Longilinea arvoryzae KOME-1, Previously Described as Members of the Class Anaerolineae (Chloroflexi).</title>
        <authorList>
            <person name="Matsuura N."/>
            <person name="Tourlousse M.D."/>
            <person name="Ohashi A."/>
            <person name="Hugenholtz P."/>
            <person name="Sekiguchi Y."/>
        </authorList>
    </citation>
    <scope>NUCLEOTIDE SEQUENCE</scope>
    <source>
        <strain evidence="9">IMO-1</strain>
    </source>
</reference>
<evidence type="ECO:0000259" key="8">
    <source>
        <dbReference type="Pfam" id="PF02223"/>
    </source>
</evidence>
<dbReference type="GO" id="GO:0005524">
    <property type="term" value="F:ATP binding"/>
    <property type="evidence" value="ECO:0007669"/>
    <property type="project" value="UniProtKB-UniRule"/>
</dbReference>
<dbReference type="InterPro" id="IPR018094">
    <property type="entry name" value="Thymidylate_kinase"/>
</dbReference>
<reference evidence="10 12" key="3">
    <citation type="journal article" date="2018" name="Nat. Biotechnol.">
        <title>A standardized bacterial taxonomy based on genome phylogeny substantially revises the tree of life.</title>
        <authorList>
            <person name="Parks D.H."/>
            <person name="Chuvochina M."/>
            <person name="Waite D.W."/>
            <person name="Rinke C."/>
            <person name="Skarshewski A."/>
            <person name="Chaumeil P.A."/>
            <person name="Hugenholtz P."/>
        </authorList>
    </citation>
    <scope>NUCLEOTIDE SEQUENCE [LARGE SCALE GENOMIC DNA]</scope>
    <source>
        <strain evidence="10">UBA8781</strain>
    </source>
</reference>
<protein>
    <recommendedName>
        <fullName evidence="7">Thymidylate kinase</fullName>
        <ecNumber evidence="7">2.7.4.9</ecNumber>
    </recommendedName>
    <alternativeName>
        <fullName evidence="7">dTMP kinase</fullName>
    </alternativeName>
</protein>
<evidence type="ECO:0000313" key="9">
    <source>
        <dbReference type="EMBL" id="GAP08564.1"/>
    </source>
</evidence>
<keyword evidence="2 7" id="KW-0808">Transferase</keyword>
<dbReference type="SUPFAM" id="SSF52540">
    <property type="entry name" value="P-loop containing nucleoside triphosphate hydrolases"/>
    <property type="match status" value="1"/>
</dbReference>
<dbReference type="PANTHER" id="PTHR10344">
    <property type="entry name" value="THYMIDYLATE KINASE"/>
    <property type="match status" value="1"/>
</dbReference>
<dbReference type="GO" id="GO:0006235">
    <property type="term" value="P:dTTP biosynthetic process"/>
    <property type="evidence" value="ECO:0007669"/>
    <property type="project" value="UniProtKB-UniRule"/>
</dbReference>
<evidence type="ECO:0000256" key="3">
    <source>
        <dbReference type="ARBA" id="ARBA00022727"/>
    </source>
</evidence>
<keyword evidence="4 7" id="KW-0547">Nucleotide-binding</keyword>
<dbReference type="InterPro" id="IPR027417">
    <property type="entry name" value="P-loop_NTPase"/>
</dbReference>
<dbReference type="Gene3D" id="3.40.50.300">
    <property type="entry name" value="P-loop containing nucleotide triphosphate hydrolases"/>
    <property type="match status" value="1"/>
</dbReference>
<dbReference type="PANTHER" id="PTHR10344:SF1">
    <property type="entry name" value="THYMIDYLATE KINASE"/>
    <property type="match status" value="1"/>
</dbReference>
<keyword evidence="5 7" id="KW-0418">Kinase</keyword>
<proteinExistence type="inferred from homology"/>
<dbReference type="STRING" id="229919.GCA_001050195_03403"/>
<evidence type="ECO:0000313" key="10">
    <source>
        <dbReference type="EMBL" id="HCE17834.1"/>
    </source>
</evidence>
<reference evidence="11" key="2">
    <citation type="submission" date="2015-07" db="EMBL/GenBank/DDBJ databases">
        <title>Draft Genome Sequences of Anaerolinea thermolimosa IMO-1, Bellilinea caldifistulae GOMI-1, Leptolinea tardivitalis YMTK-2, Levilinea saccharolytica KIBI-1,Longilinea arvoryzae KOME-1, Previously Described as Members of the Anaerolineaceae (Chloroflexi).</title>
        <authorList>
            <person name="Sekiguchi Y."/>
            <person name="Ohashi A."/>
            <person name="Matsuura N."/>
            <person name="Tourlousse M.D."/>
        </authorList>
    </citation>
    <scope>NUCLEOTIDE SEQUENCE [LARGE SCALE GENOMIC DNA]</scope>
    <source>
        <strain evidence="11">IMO-1</strain>
    </source>
</reference>
<dbReference type="InterPro" id="IPR039430">
    <property type="entry name" value="Thymidylate_kin-like_dom"/>
</dbReference>
<dbReference type="HAMAP" id="MF_00165">
    <property type="entry name" value="Thymidylate_kinase"/>
    <property type="match status" value="1"/>
</dbReference>
<dbReference type="GO" id="GO:0004798">
    <property type="term" value="F:dTMP kinase activity"/>
    <property type="evidence" value="ECO:0007669"/>
    <property type="project" value="UniProtKB-UniRule"/>
</dbReference>
<dbReference type="GO" id="GO:0006227">
    <property type="term" value="P:dUDP biosynthetic process"/>
    <property type="evidence" value="ECO:0007669"/>
    <property type="project" value="TreeGrafter"/>
</dbReference>
<comment type="similarity">
    <text evidence="1 7">Belongs to the thymidylate kinase family.</text>
</comment>
<feature type="domain" description="Thymidylate kinase-like" evidence="8">
    <location>
        <begin position="26"/>
        <end position="216"/>
    </location>
</feature>
<dbReference type="GO" id="GO:0005737">
    <property type="term" value="C:cytoplasm"/>
    <property type="evidence" value="ECO:0007669"/>
    <property type="project" value="TreeGrafter"/>
</dbReference>
<name>A0A3D1JHA8_9CHLR</name>
<dbReference type="EMBL" id="DF967966">
    <property type="protein sequence ID" value="GAP08564.1"/>
    <property type="molecule type" value="Genomic_DNA"/>
</dbReference>
<comment type="caution">
    <text evidence="7">Lacks conserved residue(s) required for the propagation of feature annotation.</text>
</comment>
<evidence type="ECO:0000256" key="1">
    <source>
        <dbReference type="ARBA" id="ARBA00009776"/>
    </source>
</evidence>
<keyword evidence="11" id="KW-1185">Reference proteome</keyword>